<name>A0AAU7U8Q7_9DEIO</name>
<keyword evidence="2" id="KW-0472">Membrane</keyword>
<dbReference type="GO" id="GO:0052621">
    <property type="term" value="F:diguanylate cyclase activity"/>
    <property type="evidence" value="ECO:0007669"/>
    <property type="project" value="UniProtKB-EC"/>
</dbReference>
<evidence type="ECO:0000259" key="3">
    <source>
        <dbReference type="PROSITE" id="PS50887"/>
    </source>
</evidence>
<dbReference type="EMBL" id="CP158299">
    <property type="protein sequence ID" value="XBV84861.1"/>
    <property type="molecule type" value="Genomic_DNA"/>
</dbReference>
<protein>
    <submittedName>
        <fullName evidence="4">GGDEF domain-containing protein</fullName>
        <ecNumber evidence="4">2.7.7.65</ecNumber>
    </submittedName>
</protein>
<dbReference type="SMART" id="SM00267">
    <property type="entry name" value="GGDEF"/>
    <property type="match status" value="1"/>
</dbReference>
<dbReference type="InterPro" id="IPR043128">
    <property type="entry name" value="Rev_trsase/Diguanyl_cyclase"/>
</dbReference>
<dbReference type="KEGG" id="dsc:ABOD76_15640"/>
<proteinExistence type="predicted"/>
<feature type="transmembrane region" description="Helical" evidence="2">
    <location>
        <begin position="18"/>
        <end position="40"/>
    </location>
</feature>
<keyword evidence="2" id="KW-1133">Transmembrane helix</keyword>
<keyword evidence="2" id="KW-0812">Transmembrane</keyword>
<feature type="transmembrane region" description="Helical" evidence="2">
    <location>
        <begin position="108"/>
        <end position="125"/>
    </location>
</feature>
<dbReference type="InterPro" id="IPR050469">
    <property type="entry name" value="Diguanylate_Cyclase"/>
</dbReference>
<feature type="transmembrane region" description="Helical" evidence="2">
    <location>
        <begin position="132"/>
        <end position="152"/>
    </location>
</feature>
<dbReference type="NCBIfam" id="TIGR00254">
    <property type="entry name" value="GGDEF"/>
    <property type="match status" value="1"/>
</dbReference>
<dbReference type="InterPro" id="IPR000160">
    <property type="entry name" value="GGDEF_dom"/>
</dbReference>
<sequence length="382" mass="41676">MTPDSLTTNTWNSLQRKIFLVLGPVGALACVAALIAQLSSLDPLDAVALPLLAGLLSLISVLLAFQRLSVQIAIRTALAGISVYFLAALHHQFGWFVLKYSMLSENTYWFAVLYAISFVAFPPKLALRTCTVVFVLSVLICGADLLTLSLSGQLNYRMVAAVVQFTLASSVLIGAQFALGIMREQLDQVRLAAYIDVLTGLPNRRYAQQQLERRIQEGKGFALVMLDIDHFKQVNDTYGHEAGDMVLRETARVVSRHLSGAQFLARWGGEEFVLVLPGLHKHGGKALAEAARTELYQHVFDQVGGLTASFGVAEWVAGESLETVMRRADAALYAAKRQGRNGVRVAMEDGRLTRLDLPAHPLQVPTKLPEVRPPDPEGSAAL</sequence>
<dbReference type="PROSITE" id="PS50887">
    <property type="entry name" value="GGDEF"/>
    <property type="match status" value="1"/>
</dbReference>
<keyword evidence="4" id="KW-0808">Transferase</keyword>
<feature type="transmembrane region" description="Helical" evidence="2">
    <location>
        <begin position="46"/>
        <end position="65"/>
    </location>
</feature>
<dbReference type="Gene3D" id="3.30.70.270">
    <property type="match status" value="1"/>
</dbReference>
<organism evidence="4">
    <name type="scientific">Deinococcus sonorensis KR-87</name>
    <dbReference type="NCBI Taxonomy" id="694439"/>
    <lineage>
        <taxon>Bacteria</taxon>
        <taxon>Thermotogati</taxon>
        <taxon>Deinococcota</taxon>
        <taxon>Deinococci</taxon>
        <taxon>Deinococcales</taxon>
        <taxon>Deinococcaceae</taxon>
        <taxon>Deinococcus</taxon>
    </lineage>
</organism>
<dbReference type="CDD" id="cd01949">
    <property type="entry name" value="GGDEF"/>
    <property type="match status" value="1"/>
</dbReference>
<evidence type="ECO:0000256" key="2">
    <source>
        <dbReference type="SAM" id="Phobius"/>
    </source>
</evidence>
<dbReference type="InterPro" id="IPR029787">
    <property type="entry name" value="Nucleotide_cyclase"/>
</dbReference>
<dbReference type="SUPFAM" id="SSF55073">
    <property type="entry name" value="Nucleotide cyclase"/>
    <property type="match status" value="1"/>
</dbReference>
<dbReference type="RefSeq" id="WP_350242898.1">
    <property type="nucleotide sequence ID" value="NZ_CP158299.1"/>
</dbReference>
<dbReference type="EC" id="2.7.7.65" evidence="4"/>
<feature type="transmembrane region" description="Helical" evidence="2">
    <location>
        <begin position="77"/>
        <end position="96"/>
    </location>
</feature>
<dbReference type="Pfam" id="PF00990">
    <property type="entry name" value="GGDEF"/>
    <property type="match status" value="1"/>
</dbReference>
<dbReference type="PANTHER" id="PTHR45138:SF9">
    <property type="entry name" value="DIGUANYLATE CYCLASE DGCM-RELATED"/>
    <property type="match status" value="1"/>
</dbReference>
<feature type="domain" description="GGDEF" evidence="3">
    <location>
        <begin position="219"/>
        <end position="348"/>
    </location>
</feature>
<feature type="region of interest" description="Disordered" evidence="1">
    <location>
        <begin position="363"/>
        <end position="382"/>
    </location>
</feature>
<dbReference type="AlphaFoldDB" id="A0AAU7U8Q7"/>
<dbReference type="FunFam" id="3.30.70.270:FF:000001">
    <property type="entry name" value="Diguanylate cyclase domain protein"/>
    <property type="match status" value="1"/>
</dbReference>
<gene>
    <name evidence="4" type="ORF">ABOD76_15640</name>
</gene>
<evidence type="ECO:0000313" key="4">
    <source>
        <dbReference type="EMBL" id="XBV84861.1"/>
    </source>
</evidence>
<evidence type="ECO:0000256" key="1">
    <source>
        <dbReference type="SAM" id="MobiDB-lite"/>
    </source>
</evidence>
<accession>A0AAU7U8Q7</accession>
<reference evidence="4" key="1">
    <citation type="submission" date="2024-06" db="EMBL/GenBank/DDBJ databases">
        <title>Draft Genome Sequence of Deinococcus sonorensis Type Strain KR-87, a Biofilm Producing Representative of the Genus Deinococcus.</title>
        <authorList>
            <person name="Boren L.S."/>
            <person name="Grosso R.A."/>
            <person name="Hugenberg-Cox A.N."/>
            <person name="Hill J.T.E."/>
            <person name="Albert C.M."/>
            <person name="Tuohy J.M."/>
        </authorList>
    </citation>
    <scope>NUCLEOTIDE SEQUENCE</scope>
    <source>
        <strain evidence="4">KR-87</strain>
    </source>
</reference>
<feature type="transmembrane region" description="Helical" evidence="2">
    <location>
        <begin position="158"/>
        <end position="181"/>
    </location>
</feature>
<dbReference type="PANTHER" id="PTHR45138">
    <property type="entry name" value="REGULATORY COMPONENTS OF SENSORY TRANSDUCTION SYSTEM"/>
    <property type="match status" value="1"/>
</dbReference>
<keyword evidence="4" id="KW-0548">Nucleotidyltransferase</keyword>